<dbReference type="EMBL" id="JBDJNQ010000017">
    <property type="protein sequence ID" value="MEN5380407.1"/>
    <property type="molecule type" value="Genomic_DNA"/>
</dbReference>
<accession>A0ABV0C449</accession>
<feature type="transmembrane region" description="Helical" evidence="1">
    <location>
        <begin position="7"/>
        <end position="26"/>
    </location>
</feature>
<keyword evidence="1" id="KW-1133">Transmembrane helix</keyword>
<evidence type="ECO:0000256" key="1">
    <source>
        <dbReference type="SAM" id="Phobius"/>
    </source>
</evidence>
<dbReference type="Proteomes" id="UP001409291">
    <property type="component" value="Unassembled WGS sequence"/>
</dbReference>
<proteinExistence type="predicted"/>
<evidence type="ECO:0000313" key="2">
    <source>
        <dbReference type="EMBL" id="MEN5380407.1"/>
    </source>
</evidence>
<organism evidence="2 3">
    <name type="scientific">Sphingobacterium kitahiroshimense</name>
    <dbReference type="NCBI Taxonomy" id="470446"/>
    <lineage>
        <taxon>Bacteria</taxon>
        <taxon>Pseudomonadati</taxon>
        <taxon>Bacteroidota</taxon>
        <taxon>Sphingobacteriia</taxon>
        <taxon>Sphingobacteriales</taxon>
        <taxon>Sphingobacteriaceae</taxon>
        <taxon>Sphingobacterium</taxon>
    </lineage>
</organism>
<comment type="caution">
    <text evidence="2">The sequence shown here is derived from an EMBL/GenBank/DDBJ whole genome shotgun (WGS) entry which is preliminary data.</text>
</comment>
<gene>
    <name evidence="2" type="ORF">ABE541_24300</name>
</gene>
<dbReference type="Pfam" id="PF05751">
    <property type="entry name" value="FixH"/>
    <property type="match status" value="1"/>
</dbReference>
<dbReference type="RefSeq" id="WP_021188309.1">
    <property type="nucleotide sequence ID" value="NZ_JAOQNK010000001.1"/>
</dbReference>
<dbReference type="InterPro" id="IPR008620">
    <property type="entry name" value="FixH"/>
</dbReference>
<keyword evidence="3" id="KW-1185">Reference proteome</keyword>
<keyword evidence="1" id="KW-0472">Membrane</keyword>
<evidence type="ECO:0000313" key="3">
    <source>
        <dbReference type="Proteomes" id="UP001409291"/>
    </source>
</evidence>
<sequence>MNWGTKIFLSLGIFMLCIIGAGIYMVSHDTDTLEDTDYYEQGLNYDQVYNKKSNVAKHKAEPVIKINHDTLYIQFATVANSGNLIFKRPSDRSIDLQLPFETNTGVYQLPISTLKKGAWNLEIVWKSEGLEFLTDQQLHL</sequence>
<reference evidence="2 3" key="1">
    <citation type="submission" date="2024-04" db="EMBL/GenBank/DDBJ databases">
        <title>WGS of bacteria from Torrens River.</title>
        <authorList>
            <person name="Wyrsch E.R."/>
            <person name="Drigo B."/>
        </authorList>
    </citation>
    <scope>NUCLEOTIDE SEQUENCE [LARGE SCALE GENOMIC DNA]</scope>
    <source>
        <strain evidence="2 3">TWI391</strain>
    </source>
</reference>
<protein>
    <submittedName>
        <fullName evidence="2">FixH family protein</fullName>
    </submittedName>
</protein>
<name>A0ABV0C449_9SPHI</name>
<keyword evidence="1" id="KW-0812">Transmembrane</keyword>